<evidence type="ECO:0000313" key="4">
    <source>
        <dbReference type="EMBL" id="SJL00337.1"/>
    </source>
</evidence>
<dbReference type="GO" id="GO:0003697">
    <property type="term" value="F:single-stranded DNA binding"/>
    <property type="evidence" value="ECO:0007669"/>
    <property type="project" value="TreeGrafter"/>
</dbReference>
<gene>
    <name evidence="4" type="ORF">ARMOST_03650</name>
</gene>
<dbReference type="PANTHER" id="PTHR12486:SF4">
    <property type="entry name" value="APRATAXIN"/>
    <property type="match status" value="1"/>
</dbReference>
<dbReference type="GO" id="GO:0003725">
    <property type="term" value="F:double-stranded RNA binding"/>
    <property type="evidence" value="ECO:0007669"/>
    <property type="project" value="TreeGrafter"/>
</dbReference>
<dbReference type="GO" id="GO:0005634">
    <property type="term" value="C:nucleus"/>
    <property type="evidence" value="ECO:0007669"/>
    <property type="project" value="TreeGrafter"/>
</dbReference>
<dbReference type="InterPro" id="IPR036265">
    <property type="entry name" value="HIT-like_sf"/>
</dbReference>
<reference evidence="5" key="1">
    <citation type="journal article" date="2017" name="Nat. Ecol. Evol.">
        <title>Genome expansion and lineage-specific genetic innovations in the forest pathogenic fungi Armillaria.</title>
        <authorList>
            <person name="Sipos G."/>
            <person name="Prasanna A.N."/>
            <person name="Walter M.C."/>
            <person name="O'Connor E."/>
            <person name="Balint B."/>
            <person name="Krizsan K."/>
            <person name="Kiss B."/>
            <person name="Hess J."/>
            <person name="Varga T."/>
            <person name="Slot J."/>
            <person name="Riley R."/>
            <person name="Boka B."/>
            <person name="Rigling D."/>
            <person name="Barry K."/>
            <person name="Lee J."/>
            <person name="Mihaltcheva S."/>
            <person name="LaButti K."/>
            <person name="Lipzen A."/>
            <person name="Waldron R."/>
            <person name="Moloney N.M."/>
            <person name="Sperisen C."/>
            <person name="Kredics L."/>
            <person name="Vagvoelgyi C."/>
            <person name="Patrignani A."/>
            <person name="Fitzpatrick D."/>
            <person name="Nagy I."/>
            <person name="Doyle S."/>
            <person name="Anderson J.B."/>
            <person name="Grigoriev I.V."/>
            <person name="Gueldener U."/>
            <person name="Muensterkoetter M."/>
            <person name="Nagy L.G."/>
        </authorList>
    </citation>
    <scope>NUCLEOTIDE SEQUENCE [LARGE SCALE GENOMIC DNA]</scope>
    <source>
        <strain evidence="5">C18/9</strain>
    </source>
</reference>
<feature type="compositionally biased region" description="Basic and acidic residues" evidence="2">
    <location>
        <begin position="207"/>
        <end position="216"/>
    </location>
</feature>
<feature type="compositionally biased region" description="Basic and acidic residues" evidence="2">
    <location>
        <begin position="224"/>
        <end position="250"/>
    </location>
</feature>
<dbReference type="OrthoDB" id="3512845at2759"/>
<evidence type="ECO:0000256" key="2">
    <source>
        <dbReference type="SAM" id="MobiDB-lite"/>
    </source>
</evidence>
<feature type="coiled-coil region" evidence="1">
    <location>
        <begin position="62"/>
        <end position="96"/>
    </location>
</feature>
<accession>A0A284QV41</accession>
<dbReference type="Proteomes" id="UP000219338">
    <property type="component" value="Unassembled WGS sequence"/>
</dbReference>
<evidence type="ECO:0000259" key="3">
    <source>
        <dbReference type="Pfam" id="PF16278"/>
    </source>
</evidence>
<dbReference type="OMA" id="IHDMFPK"/>
<dbReference type="Pfam" id="PF16278">
    <property type="entry name" value="zf-C2HE"/>
    <property type="match status" value="1"/>
</dbReference>
<dbReference type="Gene3D" id="3.30.428.10">
    <property type="entry name" value="HIT-like"/>
    <property type="match status" value="1"/>
</dbReference>
<protein>
    <recommendedName>
        <fullName evidence="3">Aprataxin C2HE/C2H2/C2HC zinc finger domain-containing protein</fullName>
    </recommendedName>
</protein>
<proteinExistence type="predicted"/>
<name>A0A284QV41_ARMOS</name>
<feature type="domain" description="Aprataxin C2HE/C2H2/C2HC zinc finger" evidence="3">
    <location>
        <begin position="144"/>
        <end position="208"/>
    </location>
</feature>
<evidence type="ECO:0000313" key="5">
    <source>
        <dbReference type="Proteomes" id="UP000219338"/>
    </source>
</evidence>
<dbReference type="SUPFAM" id="SSF54197">
    <property type="entry name" value="HIT-like"/>
    <property type="match status" value="1"/>
</dbReference>
<organism evidence="4 5">
    <name type="scientific">Armillaria ostoyae</name>
    <name type="common">Armillaria root rot fungus</name>
    <dbReference type="NCBI Taxonomy" id="47428"/>
    <lineage>
        <taxon>Eukaryota</taxon>
        <taxon>Fungi</taxon>
        <taxon>Dikarya</taxon>
        <taxon>Basidiomycota</taxon>
        <taxon>Agaricomycotina</taxon>
        <taxon>Agaricomycetes</taxon>
        <taxon>Agaricomycetidae</taxon>
        <taxon>Agaricales</taxon>
        <taxon>Marasmiineae</taxon>
        <taxon>Physalacriaceae</taxon>
        <taxon>Armillaria</taxon>
    </lineage>
</organism>
<dbReference type="InterPro" id="IPR032566">
    <property type="entry name" value="Znf-C2HE"/>
</dbReference>
<dbReference type="Pfam" id="PF11969">
    <property type="entry name" value="DcpS_C"/>
    <property type="match status" value="1"/>
</dbReference>
<dbReference type="GO" id="GO:0033699">
    <property type="term" value="F:DNA 5'-adenosine monophosphate hydrolase activity"/>
    <property type="evidence" value="ECO:0007669"/>
    <property type="project" value="TreeGrafter"/>
</dbReference>
<keyword evidence="5" id="KW-1185">Reference proteome</keyword>
<evidence type="ECO:0000256" key="1">
    <source>
        <dbReference type="SAM" id="Coils"/>
    </source>
</evidence>
<dbReference type="GO" id="GO:0000012">
    <property type="term" value="P:single strand break repair"/>
    <property type="evidence" value="ECO:0007669"/>
    <property type="project" value="TreeGrafter"/>
</dbReference>
<sequence length="250" mass="28912">MANLTILRSYATKLPSSLPPSVLFSHTDTTLTIYDAFPKSIFHFLILPRVQTDSPLDLSSLKSFLKRDKTRAKEAVESLNEAAAALRKDIEDEMVKRYGFKWGIWTGFHAAPSMEHLHLHVLSADLCSPRMKNKKHYNSFHPKLGFFLDIDEVLSWFDAEPSYFSSMAKLDPKKYEALLKEPLQCWRCGSEMKNMPTLKAHLQEEWDKQAAQEKAKLERKRKFEARQHKNDGDEHQDKKPKPESDDVHTP</sequence>
<feature type="region of interest" description="Disordered" evidence="2">
    <location>
        <begin position="207"/>
        <end position="250"/>
    </location>
</feature>
<dbReference type="EMBL" id="FUEG01000002">
    <property type="protein sequence ID" value="SJL00337.1"/>
    <property type="molecule type" value="Genomic_DNA"/>
</dbReference>
<dbReference type="STRING" id="47428.A0A284QV41"/>
<dbReference type="AlphaFoldDB" id="A0A284QV41"/>
<keyword evidence="1" id="KW-0175">Coiled coil</keyword>
<dbReference type="GO" id="GO:0030983">
    <property type="term" value="F:mismatched DNA binding"/>
    <property type="evidence" value="ECO:0007669"/>
    <property type="project" value="TreeGrafter"/>
</dbReference>
<dbReference type="PANTHER" id="PTHR12486">
    <property type="entry name" value="APRATAXIN-RELATED"/>
    <property type="match status" value="1"/>
</dbReference>
<dbReference type="GO" id="GO:1990165">
    <property type="term" value="F:single-strand break-containing DNA binding"/>
    <property type="evidence" value="ECO:0007669"/>
    <property type="project" value="TreeGrafter"/>
</dbReference>